<reference evidence="2 3" key="1">
    <citation type="submission" date="2022-10" db="EMBL/GenBank/DDBJ databases">
        <title>Host association and intracellularity evolved multiple times independently in the Rickettsiales.</title>
        <authorList>
            <person name="Castelli M."/>
            <person name="Nardi T."/>
            <person name="Gammuto L."/>
            <person name="Bellinzona G."/>
            <person name="Sabaneyeva E."/>
            <person name="Potekhin A."/>
            <person name="Serra V."/>
            <person name="Petroni G."/>
            <person name="Sassera D."/>
        </authorList>
    </citation>
    <scope>NUCLEOTIDE SEQUENCE [LARGE SCALE GENOMIC DNA]</scope>
    <source>
        <strain evidence="2 3">Kr 154-4</strain>
    </source>
</reference>
<dbReference type="InterPro" id="IPR036866">
    <property type="entry name" value="RibonucZ/Hydroxyglut_hydro"/>
</dbReference>
<dbReference type="RefSeq" id="WP_323737647.1">
    <property type="nucleotide sequence ID" value="NZ_CP112932.1"/>
</dbReference>
<dbReference type="SMART" id="SM00849">
    <property type="entry name" value="Lactamase_B"/>
    <property type="match status" value="1"/>
</dbReference>
<dbReference type="SUPFAM" id="SSF56281">
    <property type="entry name" value="Metallo-hydrolase/oxidoreductase"/>
    <property type="match status" value="1"/>
</dbReference>
<evidence type="ECO:0000313" key="2">
    <source>
        <dbReference type="EMBL" id="WPY00815.1"/>
    </source>
</evidence>
<dbReference type="Proteomes" id="UP001326613">
    <property type="component" value="Chromosome"/>
</dbReference>
<accession>A0ABZ0URZ7</accession>
<name>A0ABZ0URZ7_9RICK</name>
<gene>
    <name evidence="2" type="ORF">Trichorick_00703</name>
</gene>
<evidence type="ECO:0000259" key="1">
    <source>
        <dbReference type="SMART" id="SM00849"/>
    </source>
</evidence>
<dbReference type="EMBL" id="CP112932">
    <property type="protein sequence ID" value="WPY00815.1"/>
    <property type="molecule type" value="Genomic_DNA"/>
</dbReference>
<sequence length="250" mass="28884">MKMTFIGSGAAFTSNNYHSNILIESNDKKLLIDCGSDARFALRDLGYSYKDIDSIYISHIHADHSGGLEWLGFSRKFDTSCTKPYLIAHKNILNNLWEHSLSAGMQTLDTESATLETYFIPQYLDHTRDFQWENINFELVKTVHVKNNHHLVDSYGLFFNANDKKIFLTTDTRMAFDRFLPCYEQSNLIFHDCETQNTPSAVHAHYNELIKLPLNIKNKMWLYHYNSGMLPNAQDDGFLGFVQKGQAFLF</sequence>
<dbReference type="InterPro" id="IPR001279">
    <property type="entry name" value="Metallo-B-lactamas"/>
</dbReference>
<protein>
    <submittedName>
        <fullName evidence="2">MBL fold metallo-hydrolase</fullName>
    </submittedName>
</protein>
<dbReference type="InterPro" id="IPR052533">
    <property type="entry name" value="WalJ/YycJ-like"/>
</dbReference>
<evidence type="ECO:0000313" key="3">
    <source>
        <dbReference type="Proteomes" id="UP001326613"/>
    </source>
</evidence>
<dbReference type="Gene3D" id="3.60.15.10">
    <property type="entry name" value="Ribonuclease Z/Hydroxyacylglutathione hydrolase-like"/>
    <property type="match status" value="1"/>
</dbReference>
<keyword evidence="3" id="KW-1185">Reference proteome</keyword>
<feature type="domain" description="Metallo-beta-lactamase" evidence="1">
    <location>
        <begin position="17"/>
        <end position="224"/>
    </location>
</feature>
<dbReference type="PANTHER" id="PTHR47619">
    <property type="entry name" value="METALLO-HYDROLASE YYCJ-RELATED"/>
    <property type="match status" value="1"/>
</dbReference>
<dbReference type="PANTHER" id="PTHR47619:SF1">
    <property type="entry name" value="EXODEOXYRIBONUCLEASE WALJ"/>
    <property type="match status" value="1"/>
</dbReference>
<proteinExistence type="predicted"/>
<dbReference type="Pfam" id="PF23023">
    <property type="entry name" value="Anti-Pycsar_Apyc1"/>
    <property type="match status" value="1"/>
</dbReference>
<organism evidence="2 3">
    <name type="scientific">Candidatus Trichorickettsia mobilis</name>
    <dbReference type="NCBI Taxonomy" id="1346319"/>
    <lineage>
        <taxon>Bacteria</taxon>
        <taxon>Pseudomonadati</taxon>
        <taxon>Pseudomonadota</taxon>
        <taxon>Alphaproteobacteria</taxon>
        <taxon>Rickettsiales</taxon>
        <taxon>Rickettsiaceae</taxon>
        <taxon>Rickettsieae</taxon>
        <taxon>Candidatus Trichorickettsia</taxon>
    </lineage>
</organism>